<sequence>MLGFDRLDGDLKGVVRLEMKNPKANALGLKLISELEDAVEAVSRDGSVRSVVLSSGVPGVFCAGADLKERAVMTKPEAELFVVRLRSLMSKVASIPAPTIAVAEGAAFGGGLELMLACDVRVVGAKATMGLTETSLGIIPGAGGTQRLPRLIGASKAKELIFTARRVDAVRALELGMVNAVFDAGQAEKGALAMAGDMARRGPLAVRAAKLAIDEGLAMEDVEQGMAIERRLYARVLGTKDRDEGLAAFQERRPPEFTGE</sequence>
<dbReference type="InParanoid" id="D7FLP7"/>
<proteinExistence type="inferred from homology"/>
<dbReference type="InterPro" id="IPR014748">
    <property type="entry name" value="Enoyl-CoA_hydra_C"/>
</dbReference>
<dbReference type="AlphaFoldDB" id="D7FLP7"/>
<dbReference type="FunFam" id="1.10.12.10:FF:000001">
    <property type="entry name" value="Probable enoyl-CoA hydratase, mitochondrial"/>
    <property type="match status" value="1"/>
</dbReference>
<keyword evidence="2" id="KW-0456">Lyase</keyword>
<dbReference type="EMBL" id="FN648143">
    <property type="protein sequence ID" value="CBJ25863.1"/>
    <property type="molecule type" value="Genomic_DNA"/>
</dbReference>
<dbReference type="CDD" id="cd06558">
    <property type="entry name" value="crotonase-like"/>
    <property type="match status" value="1"/>
</dbReference>
<dbReference type="PANTHER" id="PTHR11941:SF171">
    <property type="entry name" value="SD19268P"/>
    <property type="match status" value="1"/>
</dbReference>
<dbReference type="GO" id="GO:0006635">
    <property type="term" value="P:fatty acid beta-oxidation"/>
    <property type="evidence" value="ECO:0007669"/>
    <property type="project" value="TreeGrafter"/>
</dbReference>
<dbReference type="Gene3D" id="1.10.12.10">
    <property type="entry name" value="Lyase 2-enoyl-coa Hydratase, Chain A, domain 2"/>
    <property type="match status" value="1"/>
</dbReference>
<keyword evidence="4" id="KW-1185">Reference proteome</keyword>
<dbReference type="STRING" id="2880.D7FLP7"/>
<gene>
    <name evidence="3" type="ORF">Esi_0016_0199</name>
</gene>
<dbReference type="FunFam" id="3.90.226.10:FF:000009">
    <property type="entry name" value="Carnitinyl-CoA dehydratase"/>
    <property type="match status" value="1"/>
</dbReference>
<dbReference type="InterPro" id="IPR001753">
    <property type="entry name" value="Enoyl-CoA_hydra/iso"/>
</dbReference>
<dbReference type="EMBL" id="FN649737">
    <property type="protein sequence ID" value="CBJ25863.1"/>
    <property type="molecule type" value="Genomic_DNA"/>
</dbReference>
<dbReference type="InterPro" id="IPR029045">
    <property type="entry name" value="ClpP/crotonase-like_dom_sf"/>
</dbReference>
<evidence type="ECO:0000313" key="4">
    <source>
        <dbReference type="Proteomes" id="UP000002630"/>
    </source>
</evidence>
<evidence type="ECO:0000256" key="2">
    <source>
        <dbReference type="ARBA" id="ARBA00023239"/>
    </source>
</evidence>
<dbReference type="Proteomes" id="UP000002630">
    <property type="component" value="Linkage Group LG12"/>
</dbReference>
<organism evidence="3 4">
    <name type="scientific">Ectocarpus siliculosus</name>
    <name type="common">Brown alga</name>
    <name type="synonym">Conferva siliculosa</name>
    <dbReference type="NCBI Taxonomy" id="2880"/>
    <lineage>
        <taxon>Eukaryota</taxon>
        <taxon>Sar</taxon>
        <taxon>Stramenopiles</taxon>
        <taxon>Ochrophyta</taxon>
        <taxon>PX clade</taxon>
        <taxon>Phaeophyceae</taxon>
        <taxon>Ectocarpales</taxon>
        <taxon>Ectocarpaceae</taxon>
        <taxon>Ectocarpus</taxon>
    </lineage>
</organism>
<dbReference type="Gene3D" id="3.90.226.10">
    <property type="entry name" value="2-enoyl-CoA Hydratase, Chain A, domain 1"/>
    <property type="match status" value="1"/>
</dbReference>
<dbReference type="OrthoDB" id="410701at2759"/>
<protein>
    <submittedName>
        <fullName evidence="3">Enoyl-CoA hydratase</fullName>
    </submittedName>
</protein>
<dbReference type="GO" id="GO:0005739">
    <property type="term" value="C:mitochondrion"/>
    <property type="evidence" value="ECO:0007669"/>
    <property type="project" value="TreeGrafter"/>
</dbReference>
<dbReference type="SUPFAM" id="SSF52096">
    <property type="entry name" value="ClpP/crotonase"/>
    <property type="match status" value="1"/>
</dbReference>
<dbReference type="eggNOG" id="KOG1679">
    <property type="taxonomic scope" value="Eukaryota"/>
</dbReference>
<accession>D7FLP7</accession>
<evidence type="ECO:0000256" key="1">
    <source>
        <dbReference type="ARBA" id="ARBA00005254"/>
    </source>
</evidence>
<name>D7FLP7_ECTSI</name>
<comment type="similarity">
    <text evidence="1">Belongs to the enoyl-CoA hydratase/isomerase family.</text>
</comment>
<reference evidence="3 4" key="1">
    <citation type="journal article" date="2010" name="Nature">
        <title>The Ectocarpus genome and the independent evolution of multicellularity in brown algae.</title>
        <authorList>
            <person name="Cock J.M."/>
            <person name="Sterck L."/>
            <person name="Rouze P."/>
            <person name="Scornet D."/>
            <person name="Allen A.E."/>
            <person name="Amoutzias G."/>
            <person name="Anthouard V."/>
            <person name="Artiguenave F."/>
            <person name="Aury J.M."/>
            <person name="Badger J.H."/>
            <person name="Beszteri B."/>
            <person name="Billiau K."/>
            <person name="Bonnet E."/>
            <person name="Bothwell J.H."/>
            <person name="Bowler C."/>
            <person name="Boyen C."/>
            <person name="Brownlee C."/>
            <person name="Carrano C.J."/>
            <person name="Charrier B."/>
            <person name="Cho G.Y."/>
            <person name="Coelho S.M."/>
            <person name="Collen J."/>
            <person name="Corre E."/>
            <person name="Da Silva C."/>
            <person name="Delage L."/>
            <person name="Delaroque N."/>
            <person name="Dittami S.M."/>
            <person name="Doulbeau S."/>
            <person name="Elias M."/>
            <person name="Farnham G."/>
            <person name="Gachon C.M."/>
            <person name="Gschloessl B."/>
            <person name="Heesch S."/>
            <person name="Jabbari K."/>
            <person name="Jubin C."/>
            <person name="Kawai H."/>
            <person name="Kimura K."/>
            <person name="Kloareg B."/>
            <person name="Kupper F.C."/>
            <person name="Lang D."/>
            <person name="Le Bail A."/>
            <person name="Leblanc C."/>
            <person name="Lerouge P."/>
            <person name="Lohr M."/>
            <person name="Lopez P.J."/>
            <person name="Martens C."/>
            <person name="Maumus F."/>
            <person name="Michel G."/>
            <person name="Miranda-Saavedra D."/>
            <person name="Morales J."/>
            <person name="Moreau H."/>
            <person name="Motomura T."/>
            <person name="Nagasato C."/>
            <person name="Napoli C.A."/>
            <person name="Nelson D.R."/>
            <person name="Nyvall-Collen P."/>
            <person name="Peters A.F."/>
            <person name="Pommier C."/>
            <person name="Potin P."/>
            <person name="Poulain J."/>
            <person name="Quesneville H."/>
            <person name="Read B."/>
            <person name="Rensing S.A."/>
            <person name="Ritter A."/>
            <person name="Rousvoal S."/>
            <person name="Samanta M."/>
            <person name="Samson G."/>
            <person name="Schroeder D.C."/>
            <person name="Segurens B."/>
            <person name="Strittmatter M."/>
            <person name="Tonon T."/>
            <person name="Tregear J.W."/>
            <person name="Valentin K."/>
            <person name="von Dassow P."/>
            <person name="Yamagishi T."/>
            <person name="Van de Peer Y."/>
            <person name="Wincker P."/>
        </authorList>
    </citation>
    <scope>NUCLEOTIDE SEQUENCE [LARGE SCALE GENOMIC DNA]</scope>
    <source>
        <strain evidence="4">Ec32 / CCAP1310/4</strain>
    </source>
</reference>
<evidence type="ECO:0000313" key="3">
    <source>
        <dbReference type="EMBL" id="CBJ25863.1"/>
    </source>
</evidence>
<dbReference type="PANTHER" id="PTHR11941">
    <property type="entry name" value="ENOYL-COA HYDRATASE-RELATED"/>
    <property type="match status" value="1"/>
</dbReference>
<dbReference type="Pfam" id="PF00378">
    <property type="entry name" value="ECH_1"/>
    <property type="match status" value="1"/>
</dbReference>
<dbReference type="GO" id="GO:0016836">
    <property type="term" value="F:hydro-lyase activity"/>
    <property type="evidence" value="ECO:0007669"/>
    <property type="project" value="UniProtKB-ARBA"/>
</dbReference>
<dbReference type="OMA" id="YEQAHAW"/>